<dbReference type="GO" id="GO:0007021">
    <property type="term" value="P:tubulin complex assembly"/>
    <property type="evidence" value="ECO:0007669"/>
    <property type="project" value="InterPro"/>
</dbReference>
<name>A0AAF0PUG5_SOLVR</name>
<gene>
    <name evidence="2" type="ORF">MTR67_004648</name>
</gene>
<protein>
    <recommendedName>
        <fullName evidence="1">Tubulin-folding cofactor D ARM repeats domain-containing protein</fullName>
    </recommendedName>
</protein>
<dbReference type="Pfam" id="PF25767">
    <property type="entry name" value="ARM_TBCD_2nd"/>
    <property type="match status" value="1"/>
</dbReference>
<dbReference type="InterPro" id="IPR011989">
    <property type="entry name" value="ARM-like"/>
</dbReference>
<dbReference type="Gene3D" id="1.25.10.10">
    <property type="entry name" value="Leucine-rich Repeat Variant"/>
    <property type="match status" value="1"/>
</dbReference>
<dbReference type="AlphaFoldDB" id="A0AAF0PUG5"/>
<dbReference type="InterPro" id="IPR016024">
    <property type="entry name" value="ARM-type_fold"/>
</dbReference>
<dbReference type="EMBL" id="CP133612">
    <property type="protein sequence ID" value="WMV11263.1"/>
    <property type="molecule type" value="Genomic_DNA"/>
</dbReference>
<sequence length="552" mass="61520">MEEQLKMGVTEVEEDDEHDSKESVLQRYFLQEWKLVKSLLDDIISNGRVSDISSVHKIRSIERLTRTRQARCDELDPEGKPLVFADLNWSVNISKWGPNIGEQQIGMGLTLIPCKDMTPGLNSTSKASSRGEMDKYQEQGQLLEPYLESMVSPLMSIVRSKAVERAAASEEILEVIKPVCIIIYSLVTVCGYKAVVKFFPHQVSDLELAVSLLEKCHNTQAGTSLRQESTGEMEAKCVILLWLYILVLIPFDIASMDTSAGNNNYAGGDEPPPLVLKILEISKDYLSNAGPMRTISGLLLSRLLTRPDMTKAFTSFVDWTHEVMSCMSNDVVNHFQLLGAVEALGAMFKNGSPKVLVSVIPGVWNDTSALMKSNTAARSPLLRKYLVKLTQRIGMICLPPRHQSWRYVGRTSTLGGNITADRIETNRYNNYRNNDLSNFYQEPDCHDEEDMDVPDIVEEIIELLLSGLRDTDTVVRWSAAKGIGRVTSRLTYLLSDEILSSVLELFSPSEGDGSWHGGCLALAELARRGLLLPISFHKVIPVVIKVVLTEVP</sequence>
<dbReference type="Proteomes" id="UP001234989">
    <property type="component" value="Chromosome 1"/>
</dbReference>
<dbReference type="InterPro" id="IPR033162">
    <property type="entry name" value="TBCD"/>
</dbReference>
<proteinExistence type="predicted"/>
<reference evidence="2" key="1">
    <citation type="submission" date="2023-08" db="EMBL/GenBank/DDBJ databases">
        <title>A de novo genome assembly of Solanum verrucosum Schlechtendal, a Mexican diploid species geographically isolated from the other diploid A-genome species in potato relatives.</title>
        <authorList>
            <person name="Hosaka K."/>
        </authorList>
    </citation>
    <scope>NUCLEOTIDE SEQUENCE</scope>
    <source>
        <tissue evidence="2">Young leaves</tissue>
    </source>
</reference>
<evidence type="ECO:0000313" key="2">
    <source>
        <dbReference type="EMBL" id="WMV11263.1"/>
    </source>
</evidence>
<dbReference type="InterPro" id="IPR058033">
    <property type="entry name" value="ARM_TBCD_2nd"/>
</dbReference>
<evidence type="ECO:0000313" key="3">
    <source>
        <dbReference type="Proteomes" id="UP001234989"/>
    </source>
</evidence>
<accession>A0AAF0PUG5</accession>
<dbReference type="PANTHER" id="PTHR12658">
    <property type="entry name" value="BETA-TUBULIN COFACTOR D"/>
    <property type="match status" value="1"/>
</dbReference>
<dbReference type="GO" id="GO:0005096">
    <property type="term" value="F:GTPase activator activity"/>
    <property type="evidence" value="ECO:0007669"/>
    <property type="project" value="InterPro"/>
</dbReference>
<dbReference type="PANTHER" id="PTHR12658:SF0">
    <property type="entry name" value="TUBULIN-SPECIFIC CHAPERONE D"/>
    <property type="match status" value="1"/>
</dbReference>
<dbReference type="GO" id="GO:0007023">
    <property type="term" value="P:post-chaperonin tubulin folding pathway"/>
    <property type="evidence" value="ECO:0007669"/>
    <property type="project" value="InterPro"/>
</dbReference>
<dbReference type="GO" id="GO:0000226">
    <property type="term" value="P:microtubule cytoskeleton organization"/>
    <property type="evidence" value="ECO:0007669"/>
    <property type="project" value="TreeGrafter"/>
</dbReference>
<dbReference type="SUPFAM" id="SSF48371">
    <property type="entry name" value="ARM repeat"/>
    <property type="match status" value="2"/>
</dbReference>
<keyword evidence="3" id="KW-1185">Reference proteome</keyword>
<organism evidence="2 3">
    <name type="scientific">Solanum verrucosum</name>
    <dbReference type="NCBI Taxonomy" id="315347"/>
    <lineage>
        <taxon>Eukaryota</taxon>
        <taxon>Viridiplantae</taxon>
        <taxon>Streptophyta</taxon>
        <taxon>Embryophyta</taxon>
        <taxon>Tracheophyta</taxon>
        <taxon>Spermatophyta</taxon>
        <taxon>Magnoliopsida</taxon>
        <taxon>eudicotyledons</taxon>
        <taxon>Gunneridae</taxon>
        <taxon>Pentapetalae</taxon>
        <taxon>asterids</taxon>
        <taxon>lamiids</taxon>
        <taxon>Solanales</taxon>
        <taxon>Solanaceae</taxon>
        <taxon>Solanoideae</taxon>
        <taxon>Solaneae</taxon>
        <taxon>Solanum</taxon>
    </lineage>
</organism>
<evidence type="ECO:0000259" key="1">
    <source>
        <dbReference type="Pfam" id="PF25767"/>
    </source>
</evidence>
<dbReference type="Pfam" id="PF23579">
    <property type="entry name" value="ARM_TBCD"/>
    <property type="match status" value="1"/>
</dbReference>
<dbReference type="GO" id="GO:0048487">
    <property type="term" value="F:beta-tubulin binding"/>
    <property type="evidence" value="ECO:0007669"/>
    <property type="project" value="InterPro"/>
</dbReference>
<feature type="domain" description="Tubulin-folding cofactor D ARM repeats" evidence="1">
    <location>
        <begin position="381"/>
        <end position="548"/>
    </location>
</feature>